<protein>
    <recommendedName>
        <fullName evidence="4">Polysaccharide biosynthesis protein</fullName>
    </recommendedName>
</protein>
<dbReference type="RefSeq" id="WP_058449048.1">
    <property type="nucleotide sequence ID" value="NZ_LNYG01000013.1"/>
</dbReference>
<feature type="transmembrane region" description="Helical" evidence="1">
    <location>
        <begin position="170"/>
        <end position="191"/>
    </location>
</feature>
<feature type="transmembrane region" description="Helical" evidence="1">
    <location>
        <begin position="73"/>
        <end position="96"/>
    </location>
</feature>
<feature type="transmembrane region" description="Helical" evidence="1">
    <location>
        <begin position="108"/>
        <end position="134"/>
    </location>
</feature>
<keyword evidence="1" id="KW-0812">Transmembrane</keyword>
<feature type="transmembrane region" description="Helical" evidence="1">
    <location>
        <begin position="7"/>
        <end position="27"/>
    </location>
</feature>
<evidence type="ECO:0000313" key="2">
    <source>
        <dbReference type="EMBL" id="KTD06820.1"/>
    </source>
</evidence>
<dbReference type="Proteomes" id="UP000054715">
    <property type="component" value="Unassembled WGS sequence"/>
</dbReference>
<dbReference type="PATRIC" id="fig|455.5.peg.1077"/>
<evidence type="ECO:0000313" key="3">
    <source>
        <dbReference type="Proteomes" id="UP000054715"/>
    </source>
</evidence>
<gene>
    <name evidence="2" type="ORF">Ljam_1015</name>
</gene>
<accession>A0A0W0UFZ6</accession>
<evidence type="ECO:0000256" key="1">
    <source>
        <dbReference type="SAM" id="Phobius"/>
    </source>
</evidence>
<proteinExistence type="predicted"/>
<feature type="transmembrane region" description="Helical" evidence="1">
    <location>
        <begin position="319"/>
        <end position="338"/>
    </location>
</feature>
<keyword evidence="1" id="KW-0472">Membrane</keyword>
<organism evidence="2 3">
    <name type="scientific">Legionella jamestowniensis</name>
    <dbReference type="NCBI Taxonomy" id="455"/>
    <lineage>
        <taxon>Bacteria</taxon>
        <taxon>Pseudomonadati</taxon>
        <taxon>Pseudomonadota</taxon>
        <taxon>Gammaproteobacteria</taxon>
        <taxon>Legionellales</taxon>
        <taxon>Legionellaceae</taxon>
        <taxon>Legionella</taxon>
    </lineage>
</organism>
<feature type="transmembrane region" description="Helical" evidence="1">
    <location>
        <begin position="245"/>
        <end position="267"/>
    </location>
</feature>
<sequence length="409" mass="45945">MIQGAIYVVGVGLSRFAPIMLGALIAHKLGEDAYTQFVLFLTISNVVTNFSLMGTIPRILSLPSDSEDRLLRLQYGGFANLLFALIILSLLFLFGICLPERPDSVNAHVQILIFISILFYCLGYFLLSLASAILNRSNEHRLAGYLWFYNSLIIFGLSVFLIIFDNYYLLLLLFSLMWMFLGLYSWFKITGNCIKLCKKIFKDNFLVEMAKSTYSALFGLPFLIIFFLFGKQINASPDIVGKSAFFLGFQLFTVVIFIPGILGGILVPKLSQNLYKQKKVLISNLNFYYLIVGIIWLAAVCLALPLLFRIYGIVMSNKIIIVVLLWQISGIIASLGAIQNQLLVSQGKYTFLLIGSLLWAIIAVSIAGFIRDQMLGKVVGILGAYLVLQFVYYYKNNIYILEKRVSNGA</sequence>
<comment type="caution">
    <text evidence="2">The sequence shown here is derived from an EMBL/GenBank/DDBJ whole genome shotgun (WGS) entry which is preliminary data.</text>
</comment>
<dbReference type="AlphaFoldDB" id="A0A0W0UFZ6"/>
<reference evidence="2 3" key="1">
    <citation type="submission" date="2015-11" db="EMBL/GenBank/DDBJ databases">
        <title>Genomic analysis of 38 Legionella species identifies large and diverse effector repertoires.</title>
        <authorList>
            <person name="Burstein D."/>
            <person name="Amaro F."/>
            <person name="Zusman T."/>
            <person name="Lifshitz Z."/>
            <person name="Cohen O."/>
            <person name="Gilbert J.A."/>
            <person name="Pupko T."/>
            <person name="Shuman H.A."/>
            <person name="Segal G."/>
        </authorList>
    </citation>
    <scope>NUCLEOTIDE SEQUENCE [LARGE SCALE GENOMIC DNA]</scope>
    <source>
        <strain evidence="2 3">JA-26-G1-E2</strain>
    </source>
</reference>
<feature type="transmembrane region" description="Helical" evidence="1">
    <location>
        <begin position="287"/>
        <end position="307"/>
    </location>
</feature>
<feature type="transmembrane region" description="Helical" evidence="1">
    <location>
        <begin position="33"/>
        <end position="52"/>
    </location>
</feature>
<feature type="transmembrane region" description="Helical" evidence="1">
    <location>
        <begin position="146"/>
        <end position="164"/>
    </location>
</feature>
<dbReference type="STRING" id="455.Ljam_1015"/>
<feature type="transmembrane region" description="Helical" evidence="1">
    <location>
        <begin position="350"/>
        <end position="370"/>
    </location>
</feature>
<feature type="transmembrane region" description="Helical" evidence="1">
    <location>
        <begin position="212"/>
        <end position="233"/>
    </location>
</feature>
<dbReference type="EMBL" id="LNYG01000013">
    <property type="protein sequence ID" value="KTD06820.1"/>
    <property type="molecule type" value="Genomic_DNA"/>
</dbReference>
<keyword evidence="1" id="KW-1133">Transmembrane helix</keyword>
<evidence type="ECO:0008006" key="4">
    <source>
        <dbReference type="Google" id="ProtNLM"/>
    </source>
</evidence>
<feature type="transmembrane region" description="Helical" evidence="1">
    <location>
        <begin position="376"/>
        <end position="394"/>
    </location>
</feature>
<name>A0A0W0UFZ6_9GAMM</name>